<dbReference type="Proteomes" id="UP000249396">
    <property type="component" value="Unassembled WGS sequence"/>
</dbReference>
<comment type="caution">
    <text evidence="3">The sequence shown here is derived from an EMBL/GenBank/DDBJ whole genome shotgun (WGS) entry which is preliminary data.</text>
</comment>
<dbReference type="EMBL" id="QJPH01000275">
    <property type="protein sequence ID" value="PZN81142.1"/>
    <property type="molecule type" value="Genomic_DNA"/>
</dbReference>
<evidence type="ECO:0000313" key="4">
    <source>
        <dbReference type="Proteomes" id="UP000249396"/>
    </source>
</evidence>
<name>A0A2W4RB96_9GAMM</name>
<evidence type="ECO:0000256" key="1">
    <source>
        <dbReference type="SAM" id="MobiDB-lite"/>
    </source>
</evidence>
<feature type="compositionally biased region" description="Polar residues" evidence="1">
    <location>
        <begin position="97"/>
        <end position="106"/>
    </location>
</feature>
<reference evidence="3 4" key="1">
    <citation type="journal article" date="2018" name="Aquat. Microb. Ecol.">
        <title>Gammaproteobacterial methanotrophs dominate.</title>
        <authorList>
            <person name="Rissanen A.J."/>
            <person name="Saarenheimo J."/>
            <person name="Tiirola M."/>
            <person name="Peura S."/>
            <person name="Aalto S.L."/>
            <person name="Karvinen A."/>
            <person name="Nykanen H."/>
        </authorList>
    </citation>
    <scope>NUCLEOTIDE SEQUENCE [LARGE SCALE GENOMIC DNA]</scope>
    <source>
        <strain evidence="3">AMbin10</strain>
    </source>
</reference>
<proteinExistence type="predicted"/>
<organism evidence="3 4">
    <name type="scientific">Candidatus Methylumidiphilus alinenensis</name>
    <dbReference type="NCBI Taxonomy" id="2202197"/>
    <lineage>
        <taxon>Bacteria</taxon>
        <taxon>Pseudomonadati</taxon>
        <taxon>Pseudomonadota</taxon>
        <taxon>Gammaproteobacteria</taxon>
        <taxon>Methylococcales</taxon>
        <taxon>Candidatus Methylumidiphilus</taxon>
    </lineage>
</organism>
<feature type="compositionally biased region" description="Polar residues" evidence="1">
    <location>
        <begin position="68"/>
        <end position="84"/>
    </location>
</feature>
<evidence type="ECO:0000313" key="3">
    <source>
        <dbReference type="EMBL" id="PZN81142.1"/>
    </source>
</evidence>
<feature type="domain" description="RRXRR" evidence="2">
    <location>
        <begin position="4"/>
        <end position="46"/>
    </location>
</feature>
<dbReference type="AlphaFoldDB" id="A0A2W4RB96"/>
<gene>
    <name evidence="3" type="ORF">DM484_08910</name>
</gene>
<sequence>MCSVPVFGVEGETLAPCHPARARQLLKNNRAVVESVQPFSVRLLSRRGISLSSHPGIPANAFPLSNADLPTNASGQPHSITPSSPDCLANPVHGKAGNSQTQEVRQ</sequence>
<protein>
    <recommendedName>
        <fullName evidence="2">RRXRR domain-containing protein</fullName>
    </recommendedName>
</protein>
<evidence type="ECO:0000259" key="2">
    <source>
        <dbReference type="Pfam" id="PF14239"/>
    </source>
</evidence>
<feature type="region of interest" description="Disordered" evidence="1">
    <location>
        <begin position="60"/>
        <end position="106"/>
    </location>
</feature>
<dbReference type="Pfam" id="PF14239">
    <property type="entry name" value="RRXRR"/>
    <property type="match status" value="1"/>
</dbReference>
<dbReference type="InterPro" id="IPR025938">
    <property type="entry name" value="RRXRR_dom"/>
</dbReference>
<accession>A0A2W4RB96</accession>